<dbReference type="InterPro" id="IPR000884">
    <property type="entry name" value="TSP1_rpt"/>
</dbReference>
<dbReference type="OrthoDB" id="4473401at2759"/>
<feature type="compositionally biased region" description="Basic and acidic residues" evidence="1">
    <location>
        <begin position="637"/>
        <end position="651"/>
    </location>
</feature>
<keyword evidence="3" id="KW-1185">Reference proteome</keyword>
<feature type="compositionally biased region" description="Polar residues" evidence="1">
    <location>
        <begin position="151"/>
        <end position="163"/>
    </location>
</feature>
<dbReference type="AlphaFoldDB" id="A0A812LIA1"/>
<dbReference type="Pfam" id="PF00090">
    <property type="entry name" value="TSP_1"/>
    <property type="match status" value="1"/>
</dbReference>
<dbReference type="SMART" id="SM00209">
    <property type="entry name" value="TSP1"/>
    <property type="match status" value="1"/>
</dbReference>
<feature type="compositionally biased region" description="Polar residues" evidence="1">
    <location>
        <begin position="99"/>
        <end position="116"/>
    </location>
</feature>
<feature type="region of interest" description="Disordered" evidence="1">
    <location>
        <begin position="151"/>
        <end position="190"/>
    </location>
</feature>
<feature type="region of interest" description="Disordered" evidence="1">
    <location>
        <begin position="1"/>
        <end position="116"/>
    </location>
</feature>
<feature type="compositionally biased region" description="Polar residues" evidence="1">
    <location>
        <begin position="226"/>
        <end position="238"/>
    </location>
</feature>
<feature type="region of interest" description="Disordered" evidence="1">
    <location>
        <begin position="323"/>
        <end position="367"/>
    </location>
</feature>
<feature type="region of interest" description="Disordered" evidence="1">
    <location>
        <begin position="635"/>
        <end position="663"/>
    </location>
</feature>
<protein>
    <submittedName>
        <fullName evidence="2">Hmcn1 protein</fullName>
    </submittedName>
</protein>
<feature type="compositionally biased region" description="Polar residues" evidence="1">
    <location>
        <begin position="323"/>
        <end position="333"/>
    </location>
</feature>
<feature type="compositionally biased region" description="Acidic residues" evidence="1">
    <location>
        <begin position="348"/>
        <end position="367"/>
    </location>
</feature>
<gene>
    <name evidence="2" type="primary">Hmcn1</name>
    <name evidence="2" type="ORF">SNAT2548_LOCUS11852</name>
</gene>
<sequence length="712" mass="76327">MLNSSNGSSNLQEDDAPASYAGNESANDSDALGWNETDVPNETWNVSEDVWEDVNESVESEGIDGNLSDWTENVSDAMLNSSNGSSNLQEDDAPASYAGNESANDSDGWNETDVPNETWNVSEDVWEDVNESVEPESIGGNLSDWSENVSDAMLNTSNGSSNLQEDDAPASYAGNESANDSDGWNETDVPNETWNVSEEVWEDVNESVGSESIDGNLSDWTENVSDAMLNSSNGSSNLQEDDAPAYAGNESANDSDGWNETDVPNETWNVSEDVWEDVNESVEPESIDGNLSDWTENVSDATLNTSNGSSNLQEDEVHASYAGNESANDSDGWNETDVPHEPSNVSEDMGEDANESASLDDVDGNVSDWTEENASEVLNRSNNSWLAFVYGQLRIDLSLGFDNASLDELRKSQELRNLLQLGISQGLPGVEPNQVEILNIDLILAGRLRRLAGTPRRFSLLADFRIRPADAGDVSVATMLTETLLQGATAQQLASYFAGTDAWQGVFDETRLDQVQVGGATVSHARVVLAPGGSEVTLAPLTLRGTTTLSSSSVTSATGTTTLSATQPMEGNDTGFLSFLHVLSPAPVSAVHAWSVDASGQLLRRQVEEARGNCKWGAWGDWTKCTVTCGGGMRTRQRSEKATSEDAECSKPRTKSQNHRCNRQACPTTTSTTFTIDPYAADTTTEEDSESASNGLASAVADVASSLNPFSD</sequence>
<evidence type="ECO:0000256" key="1">
    <source>
        <dbReference type="SAM" id="MobiDB-lite"/>
    </source>
</evidence>
<feature type="compositionally biased region" description="Basic residues" evidence="1">
    <location>
        <begin position="652"/>
        <end position="662"/>
    </location>
</feature>
<name>A0A812LIA1_9DINO</name>
<dbReference type="Gene3D" id="2.20.100.10">
    <property type="entry name" value="Thrombospondin type-1 (TSP1) repeat"/>
    <property type="match status" value="1"/>
</dbReference>
<dbReference type="SUPFAM" id="SSF82895">
    <property type="entry name" value="TSP-1 type 1 repeat"/>
    <property type="match status" value="1"/>
</dbReference>
<feature type="compositionally biased region" description="Polar residues" evidence="1">
    <location>
        <begin position="174"/>
        <end position="190"/>
    </location>
</feature>
<dbReference type="EMBL" id="CAJNDS010001112">
    <property type="protein sequence ID" value="CAE7247444.1"/>
    <property type="molecule type" value="Genomic_DNA"/>
</dbReference>
<dbReference type="Proteomes" id="UP000604046">
    <property type="component" value="Unassembled WGS sequence"/>
</dbReference>
<feature type="compositionally biased region" description="Polar residues" evidence="1">
    <location>
        <begin position="68"/>
        <end position="88"/>
    </location>
</feature>
<evidence type="ECO:0000313" key="2">
    <source>
        <dbReference type="EMBL" id="CAE7247444.1"/>
    </source>
</evidence>
<comment type="caution">
    <text evidence="2">The sequence shown here is derived from an EMBL/GenBank/DDBJ whole genome shotgun (WGS) entry which is preliminary data.</text>
</comment>
<feature type="compositionally biased region" description="Acidic residues" evidence="1">
    <location>
        <begin position="49"/>
        <end position="62"/>
    </location>
</feature>
<organism evidence="2 3">
    <name type="scientific">Symbiodinium natans</name>
    <dbReference type="NCBI Taxonomy" id="878477"/>
    <lineage>
        <taxon>Eukaryota</taxon>
        <taxon>Sar</taxon>
        <taxon>Alveolata</taxon>
        <taxon>Dinophyceae</taxon>
        <taxon>Suessiales</taxon>
        <taxon>Symbiodiniaceae</taxon>
        <taxon>Symbiodinium</taxon>
    </lineage>
</organism>
<reference evidence="2" key="1">
    <citation type="submission" date="2021-02" db="EMBL/GenBank/DDBJ databases">
        <authorList>
            <person name="Dougan E. K."/>
            <person name="Rhodes N."/>
            <person name="Thang M."/>
            <person name="Chan C."/>
        </authorList>
    </citation>
    <scope>NUCLEOTIDE SEQUENCE</scope>
</reference>
<accession>A0A812LIA1</accession>
<dbReference type="InterPro" id="IPR036383">
    <property type="entry name" value="TSP1_rpt_sf"/>
</dbReference>
<evidence type="ECO:0000313" key="3">
    <source>
        <dbReference type="Proteomes" id="UP000604046"/>
    </source>
</evidence>
<feature type="compositionally biased region" description="Polar residues" evidence="1">
    <location>
        <begin position="1"/>
        <end position="11"/>
    </location>
</feature>
<proteinExistence type="predicted"/>
<feature type="region of interest" description="Disordered" evidence="1">
    <location>
        <begin position="677"/>
        <end position="712"/>
    </location>
</feature>
<dbReference type="PROSITE" id="PS50092">
    <property type="entry name" value="TSP1"/>
    <property type="match status" value="1"/>
</dbReference>
<feature type="compositionally biased region" description="Low complexity" evidence="1">
    <location>
        <begin position="697"/>
        <end position="706"/>
    </location>
</feature>
<feature type="region of interest" description="Disordered" evidence="1">
    <location>
        <begin position="226"/>
        <end position="265"/>
    </location>
</feature>
<feature type="compositionally biased region" description="Polar residues" evidence="1">
    <location>
        <begin position="250"/>
        <end position="265"/>
    </location>
</feature>